<dbReference type="Proteomes" id="UP000007110">
    <property type="component" value="Unassembled WGS sequence"/>
</dbReference>
<keyword evidence="5" id="KW-1185">Reference proteome</keyword>
<dbReference type="GO" id="GO:0005768">
    <property type="term" value="C:endosome"/>
    <property type="evidence" value="ECO:0000318"/>
    <property type="project" value="GO_Central"/>
</dbReference>
<evidence type="ECO:0000259" key="3">
    <source>
        <dbReference type="Pfam" id="PF13843"/>
    </source>
</evidence>
<comment type="similarity">
    <text evidence="1">Belongs to the strumpellin family.</text>
</comment>
<accession>A0A7M7NPE1</accession>
<reference evidence="5" key="1">
    <citation type="submission" date="2015-02" db="EMBL/GenBank/DDBJ databases">
        <title>Genome sequencing for Strongylocentrotus purpuratus.</title>
        <authorList>
            <person name="Murali S."/>
            <person name="Liu Y."/>
            <person name="Vee V."/>
            <person name="English A."/>
            <person name="Wang M."/>
            <person name="Skinner E."/>
            <person name="Han Y."/>
            <person name="Muzny D.M."/>
            <person name="Worley K.C."/>
            <person name="Gibbs R.A."/>
        </authorList>
    </citation>
    <scope>NUCLEOTIDE SEQUENCE</scope>
</reference>
<dbReference type="GeneID" id="589137"/>
<dbReference type="OMA" id="SANHICA"/>
<evidence type="ECO:0000256" key="1">
    <source>
        <dbReference type="ARBA" id="ARBA00006224"/>
    </source>
</evidence>
<evidence type="ECO:0000256" key="2">
    <source>
        <dbReference type="SAM" id="MobiDB-lite"/>
    </source>
</evidence>
<sequence length="1590" mass="183033">MGDFLADNNQCGQTALKLVSRGNAIIAELLRLSVFVPPVFRLDNKHDQMKYGDILFDFSYFKSFDYYDHRIDSRPELQDLDEMFRENHMEILRRFYLAFESIHKYVMDLNRFLEELDEGVFIQQTLETVLLNEDGKQLMCEALYLYGCMLLIVDMRIEGRVRERMLVSYHRYSASRASVDSNMDDVCKLLRSTGYHPSPAAKRPPNYPEEYFKRIPISRTFIAMVMGRLRSDDIYNQISAYPLPEHRSTALSTQAAMLYVIMFFSPDTLNSQQAKMREIVDKHFPDNWVITVYMGIVVNLADAWEPYKAAKTALNNTLDLNNVKELAIRHNKRLEQLIQMTKHYLTEGNLTEEYVLDNIPKLMNCLRECNVTIRWLMLHTAEGPWDHNKKVRQIREQLVQEGKYSPQKMFECLLNTAQLEFKLKEMFRKMLVEKHDKWDTYKTEGVERMAELSEVFSGTKPLTRVVKNENLQAWFGDMSKQISSLAYDDSTAAGRKIIQLIQALEEVQEFHQLEANLQVRQFLAETRKFLHQMIRTINIKEEVLITMQIVADVSYAWEIIDNYTPFMQQGIKNYPALVIKLRATFLKLASALDLPLIRINQANSPDLVSVSQYYSNELVAYVRKVLQIIPQTMFALLSQIIQLQTHHIKEVPTRLEKDKLKDYAQLDQRYEVARLTHSISVFTEGILMMKTTLVGIIKIDPKQLLEDGIRKELVAQVASALHSSLIFNPKAKVCELMPKLEALGARMDGFIRSFEYIQDYVDIHGLKIWQEEVSRIINYNMEQECNSFLRTKVHDWQSVYQSTTIPIPKFPPVDNSINFMGRLVREILRITDPKTTTYIDAMKTWYDLKTRAEVLDMKVFSKLQQSIGTYGLTGLDRLLCFMMVRELQNFLTIIEKGVLRDKAWLEMFGGLMKSLNPVKGIITNPSKLYSHYMTKAAKMWVPFINVVLKVGQMQLLRRQIANELNFSCKFDSKFLASALETMNKSLMADVEAHYQDPNLPYPKEDNPLMYELSSYLECAGIGNPLGKIYITTKRLPYFSLFTFLFVAAQLPKLQYVKTVGSIIGKLPKDPIDGPPFIVGVLTLLKQFHSENTDQFLALLGQYVRSLVESTAAGGRASELPQEAVCILAFLDDFVHYAALPRQGLDRGGDMPRRRFLNEDEIQEVIDGFMADDNSEYGDNKFLLDLEAREAVSDDDGSDGDGSDGDVSDGDVSHGDVSDGDIEQKDIQNDIVNDYMENAYDDMWCRAFDHRVGPLLREPLDEVTPSEVFSDFLSAEIVDRIVVETNRYADQYFRRVGGKENLSPRSRARTWIPTDPAEMKAVFGIILYTGLVRLPAYNLMWSTNSLLNFGIKSIMSRDRFMQLLSFLHLVINEDAPEGDNRDRLFKVRGVMDMFTDRWAAKFYPGREVSVDETVIAFKGRTGLRRYNPNQPHKWGMIAWSICDANTGYVQNWNISTGQEVLENDRGAMHQIVMDVSTGYLNIGHHIYMDNLFSSPSLFEELASKDTGACGTLRANRRDVPNDIKSHKPKKDDPPLVVKEGDITYISWADKRAVKLITSVHNGDTFIKEVRAKNGPDHIRRYVKPKAMEQYT</sequence>
<dbReference type="FunCoup" id="A0A7M7NPE1">
    <property type="interactions" value="1566"/>
</dbReference>
<dbReference type="GO" id="GO:0071203">
    <property type="term" value="C:WASH complex"/>
    <property type="evidence" value="ECO:0000318"/>
    <property type="project" value="GO_Central"/>
</dbReference>
<dbReference type="CTD" id="9897"/>
<dbReference type="EnsemblMetazoa" id="XM_030982747">
    <property type="protein sequence ID" value="XP_030838607"/>
    <property type="gene ID" value="LOC589137"/>
</dbReference>
<feature type="region of interest" description="Disordered" evidence="2">
    <location>
        <begin position="1191"/>
        <end position="1226"/>
    </location>
</feature>
<dbReference type="GO" id="GO:0007032">
    <property type="term" value="P:endosome organization"/>
    <property type="evidence" value="ECO:0000318"/>
    <property type="project" value="GO_Central"/>
</dbReference>
<feature type="domain" description="PiggyBac transposable element-derived protein" evidence="3">
    <location>
        <begin position="1263"/>
        <end position="1589"/>
    </location>
</feature>
<feature type="compositionally biased region" description="Acidic residues" evidence="2">
    <location>
        <begin position="1192"/>
        <end position="1208"/>
    </location>
</feature>
<dbReference type="Pfam" id="PF13843">
    <property type="entry name" value="DDE_Tnp_1_7"/>
    <property type="match status" value="1"/>
</dbReference>
<evidence type="ECO:0000313" key="4">
    <source>
        <dbReference type="EnsemblMetazoa" id="XP_030838607"/>
    </source>
</evidence>
<dbReference type="Pfam" id="PF10266">
    <property type="entry name" value="Strumpellin"/>
    <property type="match status" value="1"/>
</dbReference>
<evidence type="ECO:0000313" key="5">
    <source>
        <dbReference type="Proteomes" id="UP000007110"/>
    </source>
</evidence>
<organism evidence="4 5">
    <name type="scientific">Strongylocentrotus purpuratus</name>
    <name type="common">Purple sea urchin</name>
    <dbReference type="NCBI Taxonomy" id="7668"/>
    <lineage>
        <taxon>Eukaryota</taxon>
        <taxon>Metazoa</taxon>
        <taxon>Echinodermata</taxon>
        <taxon>Eleutherozoa</taxon>
        <taxon>Echinozoa</taxon>
        <taxon>Echinoidea</taxon>
        <taxon>Euechinoidea</taxon>
        <taxon>Echinacea</taxon>
        <taxon>Camarodonta</taxon>
        <taxon>Echinidea</taxon>
        <taxon>Strongylocentrotidae</taxon>
        <taxon>Strongylocentrotus</taxon>
    </lineage>
</organism>
<dbReference type="InterPro" id="IPR019393">
    <property type="entry name" value="WASH_strumpellin"/>
</dbReference>
<dbReference type="InterPro" id="IPR029526">
    <property type="entry name" value="PGBD"/>
</dbReference>
<dbReference type="KEGG" id="spu:589137"/>
<feature type="compositionally biased region" description="Basic and acidic residues" evidence="2">
    <location>
        <begin position="1210"/>
        <end position="1226"/>
    </location>
</feature>
<dbReference type="GO" id="GO:0140285">
    <property type="term" value="P:endosome fission"/>
    <property type="evidence" value="ECO:0000318"/>
    <property type="project" value="GO_Central"/>
</dbReference>
<protein>
    <recommendedName>
        <fullName evidence="3">PiggyBac transposable element-derived protein domain-containing protein</fullName>
    </recommendedName>
</protein>
<dbReference type="GO" id="GO:0051125">
    <property type="term" value="P:regulation of actin nucleation"/>
    <property type="evidence" value="ECO:0000318"/>
    <property type="project" value="GO_Central"/>
</dbReference>
<dbReference type="PANTHER" id="PTHR15691">
    <property type="entry name" value="WASH COMPLEX SUBUNIT 5"/>
    <property type="match status" value="1"/>
</dbReference>
<proteinExistence type="inferred from homology"/>
<dbReference type="RefSeq" id="XP_030838607.1">
    <property type="nucleotide sequence ID" value="XM_030982747.1"/>
</dbReference>
<dbReference type="InParanoid" id="A0A7M7NPE1"/>
<dbReference type="GO" id="GO:0030041">
    <property type="term" value="P:actin filament polymerization"/>
    <property type="evidence" value="ECO:0000318"/>
    <property type="project" value="GO_Central"/>
</dbReference>
<name>A0A7M7NPE1_STRPU</name>
<dbReference type="OrthoDB" id="565118at2759"/>
<reference evidence="4" key="2">
    <citation type="submission" date="2021-01" db="UniProtKB">
        <authorList>
            <consortium name="EnsemblMetazoa"/>
        </authorList>
    </citation>
    <scope>IDENTIFICATION</scope>
</reference>
<dbReference type="PANTHER" id="PTHR15691:SF6">
    <property type="entry name" value="WASH COMPLEX SUBUNIT 5"/>
    <property type="match status" value="1"/>
</dbReference>